<dbReference type="Proteomes" id="UP000678393">
    <property type="component" value="Unassembled WGS sequence"/>
</dbReference>
<dbReference type="GO" id="GO:0030317">
    <property type="term" value="P:flagellated sperm motility"/>
    <property type="evidence" value="ECO:0007669"/>
    <property type="project" value="InterPro"/>
</dbReference>
<gene>
    <name evidence="1" type="ORF">CUNI_LOCUS16808</name>
</gene>
<organism evidence="1 2">
    <name type="scientific">Candidula unifasciata</name>
    <dbReference type="NCBI Taxonomy" id="100452"/>
    <lineage>
        <taxon>Eukaryota</taxon>
        <taxon>Metazoa</taxon>
        <taxon>Spiralia</taxon>
        <taxon>Lophotrochozoa</taxon>
        <taxon>Mollusca</taxon>
        <taxon>Gastropoda</taxon>
        <taxon>Heterobranchia</taxon>
        <taxon>Euthyneura</taxon>
        <taxon>Panpulmonata</taxon>
        <taxon>Eupulmonata</taxon>
        <taxon>Stylommatophora</taxon>
        <taxon>Helicina</taxon>
        <taxon>Helicoidea</taxon>
        <taxon>Geomitridae</taxon>
        <taxon>Candidula</taxon>
    </lineage>
</organism>
<dbReference type="AlphaFoldDB" id="A0A8S3ZTM0"/>
<dbReference type="GO" id="GO:0005634">
    <property type="term" value="C:nucleus"/>
    <property type="evidence" value="ECO:0007669"/>
    <property type="project" value="InterPro"/>
</dbReference>
<evidence type="ECO:0000313" key="2">
    <source>
        <dbReference type="Proteomes" id="UP000678393"/>
    </source>
</evidence>
<dbReference type="EMBL" id="CAJHNH020004557">
    <property type="protein sequence ID" value="CAG5131250.1"/>
    <property type="molecule type" value="Genomic_DNA"/>
</dbReference>
<accession>A0A8S3ZTM0</accession>
<dbReference type="Pfam" id="PF06608">
    <property type="entry name" value="CFAP68"/>
    <property type="match status" value="1"/>
</dbReference>
<dbReference type="OrthoDB" id="9970063at2759"/>
<protein>
    <submittedName>
        <fullName evidence="1">Uncharacterized protein</fullName>
    </submittedName>
</protein>
<sequence>MLMRNLKMRQYGWRSTNNEDTYNSGVLVGNYNEERFDLKEIKKMTPLPSQLSHHYLTTYAEAYNKSQLHRYPTDLKLIKGRLPHAYSCHQPEMDSAILKATTNSWQTTQRASFLHPRLRLQPIKGTPDKIDFRCV</sequence>
<comment type="caution">
    <text evidence="1">The sequence shown here is derived from an EMBL/GenBank/DDBJ whole genome shotgun (WGS) entry which is preliminary data.</text>
</comment>
<dbReference type="InterPro" id="IPR009524">
    <property type="entry name" value="CFAP68"/>
</dbReference>
<proteinExistence type="predicted"/>
<keyword evidence="2" id="KW-1185">Reference proteome</keyword>
<reference evidence="1" key="1">
    <citation type="submission" date="2021-04" db="EMBL/GenBank/DDBJ databases">
        <authorList>
            <consortium name="Molecular Ecology Group"/>
        </authorList>
    </citation>
    <scope>NUCLEOTIDE SEQUENCE</scope>
</reference>
<name>A0A8S3ZTM0_9EUPU</name>
<evidence type="ECO:0000313" key="1">
    <source>
        <dbReference type="EMBL" id="CAG5131250.1"/>
    </source>
</evidence>